<reference evidence="5" key="1">
    <citation type="submission" date="2022-12" db="EMBL/GenBank/DDBJ databases">
        <title>Draft genome assemblies for two species of Escallonia (Escalloniales).</title>
        <authorList>
            <person name="Chanderbali A."/>
            <person name="Dervinis C."/>
            <person name="Anghel I."/>
            <person name="Soltis D."/>
            <person name="Soltis P."/>
            <person name="Zapata F."/>
        </authorList>
    </citation>
    <scope>NUCLEOTIDE SEQUENCE</scope>
    <source>
        <strain evidence="5">UCBG64.0493</strain>
        <tissue evidence="5">Leaf</tissue>
    </source>
</reference>
<dbReference type="AlphaFoldDB" id="A0AA88WY68"/>
<accession>A0AA88WY68</accession>
<keyword evidence="2" id="KW-0863">Zinc-finger</keyword>
<evidence type="ECO:0000256" key="2">
    <source>
        <dbReference type="ARBA" id="ARBA00022771"/>
    </source>
</evidence>
<keyword evidence="1" id="KW-0479">Metal-binding</keyword>
<name>A0AA88WY68_9ASTE</name>
<sequence>MTQEVHYKFYLNLHPSLKKEKTTRAAVIFHTIFRDMRPKGAAKKLCNGVSLKVKLVKYRGCMKNHAASIGGYAVDGCCEFMPAGEEGTDDPLRCAACGCHEKFHAREIEMVFYFCHWCSVALSPKCP</sequence>
<keyword evidence="3" id="KW-0862">Zinc</keyword>
<dbReference type="NCBIfam" id="TIGR01566">
    <property type="entry name" value="ZF_HD_prot_N"/>
    <property type="match status" value="1"/>
</dbReference>
<dbReference type="PANTHER" id="PTHR31948:SF171">
    <property type="entry name" value="HOMEOBOX DOMAIN-CONTAINING PROTEIN"/>
    <property type="match status" value="1"/>
</dbReference>
<evidence type="ECO:0000313" key="6">
    <source>
        <dbReference type="Proteomes" id="UP001188597"/>
    </source>
</evidence>
<dbReference type="GO" id="GO:0050793">
    <property type="term" value="P:regulation of developmental process"/>
    <property type="evidence" value="ECO:0007669"/>
    <property type="project" value="TreeGrafter"/>
</dbReference>
<dbReference type="Proteomes" id="UP001188597">
    <property type="component" value="Unassembled WGS sequence"/>
</dbReference>
<protein>
    <recommendedName>
        <fullName evidence="4">ZF-HD dimerization-type domain-containing protein</fullName>
    </recommendedName>
</protein>
<evidence type="ECO:0000259" key="4">
    <source>
        <dbReference type="PROSITE" id="PS51523"/>
    </source>
</evidence>
<evidence type="ECO:0000256" key="1">
    <source>
        <dbReference type="ARBA" id="ARBA00022723"/>
    </source>
</evidence>
<evidence type="ECO:0000313" key="5">
    <source>
        <dbReference type="EMBL" id="KAK3036221.1"/>
    </source>
</evidence>
<proteinExistence type="predicted"/>
<dbReference type="EMBL" id="JAVXUP010000153">
    <property type="protein sequence ID" value="KAK3036221.1"/>
    <property type="molecule type" value="Genomic_DNA"/>
</dbReference>
<evidence type="ECO:0000256" key="3">
    <source>
        <dbReference type="ARBA" id="ARBA00022833"/>
    </source>
</evidence>
<dbReference type="GO" id="GO:0005634">
    <property type="term" value="C:nucleus"/>
    <property type="evidence" value="ECO:0007669"/>
    <property type="project" value="TreeGrafter"/>
</dbReference>
<comment type="caution">
    <text evidence="5">The sequence shown here is derived from an EMBL/GenBank/DDBJ whole genome shotgun (WGS) entry which is preliminary data.</text>
</comment>
<dbReference type="GO" id="GO:0003700">
    <property type="term" value="F:DNA-binding transcription factor activity"/>
    <property type="evidence" value="ECO:0007669"/>
    <property type="project" value="TreeGrafter"/>
</dbReference>
<keyword evidence="6" id="KW-1185">Reference proteome</keyword>
<dbReference type="Pfam" id="PF04770">
    <property type="entry name" value="ZF-HD_dimer"/>
    <property type="match status" value="1"/>
</dbReference>
<dbReference type="InterPro" id="IPR006456">
    <property type="entry name" value="ZF_HD_homeobox_Cys/His_dimer"/>
</dbReference>
<dbReference type="GO" id="GO:0008270">
    <property type="term" value="F:zinc ion binding"/>
    <property type="evidence" value="ECO:0007669"/>
    <property type="project" value="UniProtKB-KW"/>
</dbReference>
<dbReference type="PROSITE" id="PS51523">
    <property type="entry name" value="ZF_HD_DIMER"/>
    <property type="match status" value="1"/>
</dbReference>
<dbReference type="PANTHER" id="PTHR31948">
    <property type="entry name" value="ZINC-FINGER HOMEODOMAIN PROTEIN 2"/>
    <property type="match status" value="1"/>
</dbReference>
<feature type="domain" description="ZF-HD dimerization-type" evidence="4">
    <location>
        <begin position="58"/>
        <end position="107"/>
    </location>
</feature>
<dbReference type="GO" id="GO:0000976">
    <property type="term" value="F:transcription cis-regulatory region binding"/>
    <property type="evidence" value="ECO:0007669"/>
    <property type="project" value="TreeGrafter"/>
</dbReference>
<organism evidence="5 6">
    <name type="scientific">Escallonia herrerae</name>
    <dbReference type="NCBI Taxonomy" id="1293975"/>
    <lineage>
        <taxon>Eukaryota</taxon>
        <taxon>Viridiplantae</taxon>
        <taxon>Streptophyta</taxon>
        <taxon>Embryophyta</taxon>
        <taxon>Tracheophyta</taxon>
        <taxon>Spermatophyta</taxon>
        <taxon>Magnoliopsida</taxon>
        <taxon>eudicotyledons</taxon>
        <taxon>Gunneridae</taxon>
        <taxon>Pentapetalae</taxon>
        <taxon>asterids</taxon>
        <taxon>campanulids</taxon>
        <taxon>Escalloniales</taxon>
        <taxon>Escalloniaceae</taxon>
        <taxon>Escallonia</taxon>
    </lineage>
</organism>
<gene>
    <name evidence="5" type="ORF">RJ639_030377</name>
</gene>